<dbReference type="Proteomes" id="UP000799291">
    <property type="component" value="Unassembled WGS sequence"/>
</dbReference>
<dbReference type="EMBL" id="MU005574">
    <property type="protein sequence ID" value="KAF2688030.1"/>
    <property type="molecule type" value="Genomic_DNA"/>
</dbReference>
<name>A0A6G1JCT6_9PLEO</name>
<proteinExistence type="predicted"/>
<evidence type="ECO:0000313" key="2">
    <source>
        <dbReference type="Proteomes" id="UP000799291"/>
    </source>
</evidence>
<evidence type="ECO:0000313" key="1">
    <source>
        <dbReference type="EMBL" id="KAF2688030.1"/>
    </source>
</evidence>
<dbReference type="InterPro" id="IPR012337">
    <property type="entry name" value="RNaseH-like_sf"/>
</dbReference>
<keyword evidence="2" id="KW-1185">Reference proteome</keyword>
<organism evidence="1 2">
    <name type="scientific">Lentithecium fluviatile CBS 122367</name>
    <dbReference type="NCBI Taxonomy" id="1168545"/>
    <lineage>
        <taxon>Eukaryota</taxon>
        <taxon>Fungi</taxon>
        <taxon>Dikarya</taxon>
        <taxon>Ascomycota</taxon>
        <taxon>Pezizomycotina</taxon>
        <taxon>Dothideomycetes</taxon>
        <taxon>Pleosporomycetidae</taxon>
        <taxon>Pleosporales</taxon>
        <taxon>Massarineae</taxon>
        <taxon>Lentitheciaceae</taxon>
        <taxon>Lentithecium</taxon>
    </lineage>
</organism>
<dbReference type="AlphaFoldDB" id="A0A6G1JCT6"/>
<dbReference type="SUPFAM" id="SSF53098">
    <property type="entry name" value="Ribonuclease H-like"/>
    <property type="match status" value="1"/>
</dbReference>
<gene>
    <name evidence="1" type="ORF">K458DRAFT_385594</name>
</gene>
<dbReference type="OrthoDB" id="4729724at2759"/>
<sequence length="184" mass="20415">MIRQIPANADKNVQALATKAAYLLIDQKGSLYDTWPFHQSVEYYEAYLALYNRLLDNEAPELADEINTPHPFATLWHTEEYPLGWGTGSNADAELYGVAAALKHAASRVSLGVVPVRRVLVFTDNLENLKALAEGGQLPLGPFLAGPLAVDELYDVVDWLVQRGVGVELPWVKRHAGRRGIRRP</sequence>
<protein>
    <submittedName>
        <fullName evidence="1">Uncharacterized protein</fullName>
    </submittedName>
</protein>
<accession>A0A6G1JCT6</accession>
<reference evidence="1" key="1">
    <citation type="journal article" date="2020" name="Stud. Mycol.">
        <title>101 Dothideomycetes genomes: a test case for predicting lifestyles and emergence of pathogens.</title>
        <authorList>
            <person name="Haridas S."/>
            <person name="Albert R."/>
            <person name="Binder M."/>
            <person name="Bloem J."/>
            <person name="Labutti K."/>
            <person name="Salamov A."/>
            <person name="Andreopoulos B."/>
            <person name="Baker S."/>
            <person name="Barry K."/>
            <person name="Bills G."/>
            <person name="Bluhm B."/>
            <person name="Cannon C."/>
            <person name="Castanera R."/>
            <person name="Culley D."/>
            <person name="Daum C."/>
            <person name="Ezra D."/>
            <person name="Gonzalez J."/>
            <person name="Henrissat B."/>
            <person name="Kuo A."/>
            <person name="Liang C."/>
            <person name="Lipzen A."/>
            <person name="Lutzoni F."/>
            <person name="Magnuson J."/>
            <person name="Mondo S."/>
            <person name="Nolan M."/>
            <person name="Ohm R."/>
            <person name="Pangilinan J."/>
            <person name="Park H.-J."/>
            <person name="Ramirez L."/>
            <person name="Alfaro M."/>
            <person name="Sun H."/>
            <person name="Tritt A."/>
            <person name="Yoshinaga Y."/>
            <person name="Zwiers L.-H."/>
            <person name="Turgeon B."/>
            <person name="Goodwin S."/>
            <person name="Spatafora J."/>
            <person name="Crous P."/>
            <person name="Grigoriev I."/>
        </authorList>
    </citation>
    <scope>NUCLEOTIDE SEQUENCE</scope>
    <source>
        <strain evidence="1">CBS 122367</strain>
    </source>
</reference>